<name>A0A918E4M1_9ACTN</name>
<feature type="chain" id="PRO_5037640736" description="FAS1 domain-containing protein" evidence="2">
    <location>
        <begin position="25"/>
        <end position="186"/>
    </location>
</feature>
<dbReference type="Pfam" id="PF02469">
    <property type="entry name" value="Fasciclin"/>
    <property type="match status" value="1"/>
</dbReference>
<reference evidence="4" key="2">
    <citation type="submission" date="2020-09" db="EMBL/GenBank/DDBJ databases">
        <authorList>
            <person name="Sun Q."/>
            <person name="Zhou Y."/>
        </authorList>
    </citation>
    <scope>NUCLEOTIDE SEQUENCE</scope>
    <source>
        <strain evidence="4">CGMCC 4.7430</strain>
    </source>
</reference>
<evidence type="ECO:0000256" key="2">
    <source>
        <dbReference type="SAM" id="SignalP"/>
    </source>
</evidence>
<evidence type="ECO:0000256" key="1">
    <source>
        <dbReference type="ARBA" id="ARBA00022729"/>
    </source>
</evidence>
<accession>A0A918E4M1</accession>
<proteinExistence type="predicted"/>
<dbReference type="GO" id="GO:0031012">
    <property type="term" value="C:extracellular matrix"/>
    <property type="evidence" value="ECO:0007669"/>
    <property type="project" value="TreeGrafter"/>
</dbReference>
<dbReference type="EMBL" id="BMNK01000004">
    <property type="protein sequence ID" value="GGP06167.1"/>
    <property type="molecule type" value="Genomic_DNA"/>
</dbReference>
<dbReference type="InterPro" id="IPR050904">
    <property type="entry name" value="Adhesion/Biosynth-related"/>
</dbReference>
<gene>
    <name evidence="4" type="ORF">GCM10012278_28490</name>
</gene>
<dbReference type="Gene3D" id="2.30.180.10">
    <property type="entry name" value="FAS1 domain"/>
    <property type="match status" value="1"/>
</dbReference>
<dbReference type="RefSeq" id="WP_189139060.1">
    <property type="nucleotide sequence ID" value="NZ_BMNK01000004.1"/>
</dbReference>
<feature type="domain" description="FAS1" evidence="3">
    <location>
        <begin position="54"/>
        <end position="183"/>
    </location>
</feature>
<dbReference type="SMART" id="SM00554">
    <property type="entry name" value="FAS1"/>
    <property type="match status" value="1"/>
</dbReference>
<dbReference type="PROSITE" id="PS50213">
    <property type="entry name" value="FAS1"/>
    <property type="match status" value="1"/>
</dbReference>
<protein>
    <recommendedName>
        <fullName evidence="3">FAS1 domain-containing protein</fullName>
    </recommendedName>
</protein>
<feature type="signal peptide" evidence="2">
    <location>
        <begin position="1"/>
        <end position="24"/>
    </location>
</feature>
<dbReference type="AlphaFoldDB" id="A0A918E4M1"/>
<comment type="caution">
    <text evidence="4">The sequence shown here is derived from an EMBL/GenBank/DDBJ whole genome shotgun (WGS) entry which is preliminary data.</text>
</comment>
<evidence type="ECO:0000313" key="5">
    <source>
        <dbReference type="Proteomes" id="UP000660745"/>
    </source>
</evidence>
<dbReference type="PANTHER" id="PTHR10900">
    <property type="entry name" value="PERIOSTIN-RELATED"/>
    <property type="match status" value="1"/>
</dbReference>
<keyword evidence="5" id="KW-1185">Reference proteome</keyword>
<dbReference type="GO" id="GO:0030198">
    <property type="term" value="P:extracellular matrix organization"/>
    <property type="evidence" value="ECO:0007669"/>
    <property type="project" value="TreeGrafter"/>
</dbReference>
<reference evidence="4" key="1">
    <citation type="journal article" date="2014" name="Int. J. Syst. Evol. Microbiol.">
        <title>Complete genome sequence of Corynebacterium casei LMG S-19264T (=DSM 44701T), isolated from a smear-ripened cheese.</title>
        <authorList>
            <consortium name="US DOE Joint Genome Institute (JGI-PGF)"/>
            <person name="Walter F."/>
            <person name="Albersmeier A."/>
            <person name="Kalinowski J."/>
            <person name="Ruckert C."/>
        </authorList>
    </citation>
    <scope>NUCLEOTIDE SEQUENCE</scope>
    <source>
        <strain evidence="4">CGMCC 4.7430</strain>
    </source>
</reference>
<sequence length="186" mass="19353">MVKRFLLATALTLTATMSTTSASAFSPMPEASPEASPFGPACSAIEGSLPTIAGQPVGTAISDVKELSTLADALEQAGLTDKLNSAEDLTVFAPTNEAFEAIPQETRDKVMADKAQLTKILSNHVVEGRNEPADLEDATLTTLGGGEVTAKGSEDNLMVDDAKVVCGNVPTKNATVYVIDKVLMPK</sequence>
<dbReference type="InterPro" id="IPR036378">
    <property type="entry name" value="FAS1_dom_sf"/>
</dbReference>
<dbReference type="FunFam" id="2.30.180.10:FF:000019">
    <property type="entry name" value="Cell surface lipoprotein"/>
    <property type="match status" value="1"/>
</dbReference>
<dbReference type="InterPro" id="IPR000782">
    <property type="entry name" value="FAS1_domain"/>
</dbReference>
<dbReference type="GO" id="GO:0007155">
    <property type="term" value="P:cell adhesion"/>
    <property type="evidence" value="ECO:0007669"/>
    <property type="project" value="TreeGrafter"/>
</dbReference>
<evidence type="ECO:0000259" key="3">
    <source>
        <dbReference type="PROSITE" id="PS50213"/>
    </source>
</evidence>
<dbReference type="SUPFAM" id="SSF82153">
    <property type="entry name" value="FAS1 domain"/>
    <property type="match status" value="1"/>
</dbReference>
<evidence type="ECO:0000313" key="4">
    <source>
        <dbReference type="EMBL" id="GGP06167.1"/>
    </source>
</evidence>
<organism evidence="4 5">
    <name type="scientific">Nonomuraea glycinis</name>
    <dbReference type="NCBI Taxonomy" id="2047744"/>
    <lineage>
        <taxon>Bacteria</taxon>
        <taxon>Bacillati</taxon>
        <taxon>Actinomycetota</taxon>
        <taxon>Actinomycetes</taxon>
        <taxon>Streptosporangiales</taxon>
        <taxon>Streptosporangiaceae</taxon>
        <taxon>Nonomuraea</taxon>
    </lineage>
</organism>
<dbReference type="PANTHER" id="PTHR10900:SF77">
    <property type="entry name" value="FI19380P1"/>
    <property type="match status" value="1"/>
</dbReference>
<dbReference type="GO" id="GO:0050839">
    <property type="term" value="F:cell adhesion molecule binding"/>
    <property type="evidence" value="ECO:0007669"/>
    <property type="project" value="TreeGrafter"/>
</dbReference>
<dbReference type="Proteomes" id="UP000660745">
    <property type="component" value="Unassembled WGS sequence"/>
</dbReference>
<keyword evidence="1 2" id="KW-0732">Signal</keyword>
<dbReference type="GO" id="GO:0005615">
    <property type="term" value="C:extracellular space"/>
    <property type="evidence" value="ECO:0007669"/>
    <property type="project" value="TreeGrafter"/>
</dbReference>